<organism evidence="2 3">
    <name type="scientific">Pararcticibacter amylolyticus</name>
    <dbReference type="NCBI Taxonomy" id="2173175"/>
    <lineage>
        <taxon>Bacteria</taxon>
        <taxon>Pseudomonadati</taxon>
        <taxon>Bacteroidota</taxon>
        <taxon>Sphingobacteriia</taxon>
        <taxon>Sphingobacteriales</taxon>
        <taxon>Sphingobacteriaceae</taxon>
        <taxon>Pararcticibacter</taxon>
    </lineage>
</organism>
<sequence length="169" mass="19369">MKQMKTILYFAFLVLALSFKGYADEKNKGEKKGAEVSYFAENNFLAKYQGAENVKWTVTNQFQKATFTLKGVKLAAFFDMNGEYIATTQFVDAKKLPAVGKNRLEKLYKGYEIEEVVRYDLDSQEDSRLEMLTGKRAYNTIYFASLKNNDEKVVLKITPDGDVSYLKNL</sequence>
<evidence type="ECO:0008006" key="4">
    <source>
        <dbReference type="Google" id="ProtNLM"/>
    </source>
</evidence>
<comment type="caution">
    <text evidence="2">The sequence shown here is derived from an EMBL/GenBank/DDBJ whole genome shotgun (WGS) entry which is preliminary data.</text>
</comment>
<reference evidence="2 3" key="1">
    <citation type="submission" date="2018-04" db="EMBL/GenBank/DDBJ databases">
        <title>Pedobacter chongqingensis sp. nov., isolated from a rottenly hemp rope.</title>
        <authorList>
            <person name="Cai Y."/>
        </authorList>
    </citation>
    <scope>NUCLEOTIDE SEQUENCE [LARGE SCALE GENOMIC DNA]</scope>
    <source>
        <strain evidence="2 3">FJ4-8</strain>
    </source>
</reference>
<name>A0A2U2PB08_9SPHI</name>
<protein>
    <recommendedName>
        <fullName evidence="4">Beta-lactamase-inhibitor-like PepSY-like domain-containing protein</fullName>
    </recommendedName>
</protein>
<accession>A0A2U2PB08</accession>
<keyword evidence="3" id="KW-1185">Reference proteome</keyword>
<keyword evidence="1" id="KW-0732">Signal</keyword>
<gene>
    <name evidence="2" type="ORF">DDR33_21900</name>
</gene>
<dbReference type="AlphaFoldDB" id="A0A2U2PB08"/>
<evidence type="ECO:0000256" key="1">
    <source>
        <dbReference type="SAM" id="SignalP"/>
    </source>
</evidence>
<dbReference type="Proteomes" id="UP000245647">
    <property type="component" value="Unassembled WGS sequence"/>
</dbReference>
<dbReference type="EMBL" id="QEAS01000024">
    <property type="protein sequence ID" value="PWG78484.1"/>
    <property type="molecule type" value="Genomic_DNA"/>
</dbReference>
<dbReference type="SUPFAM" id="SSF160574">
    <property type="entry name" value="BT0923-like"/>
    <property type="match status" value="1"/>
</dbReference>
<evidence type="ECO:0000313" key="3">
    <source>
        <dbReference type="Proteomes" id="UP000245647"/>
    </source>
</evidence>
<proteinExistence type="predicted"/>
<feature type="signal peptide" evidence="1">
    <location>
        <begin position="1"/>
        <end position="23"/>
    </location>
</feature>
<feature type="chain" id="PRO_5015521221" description="Beta-lactamase-inhibitor-like PepSY-like domain-containing protein" evidence="1">
    <location>
        <begin position="24"/>
        <end position="169"/>
    </location>
</feature>
<evidence type="ECO:0000313" key="2">
    <source>
        <dbReference type="EMBL" id="PWG78484.1"/>
    </source>
</evidence>
<dbReference type="Gene3D" id="3.10.450.360">
    <property type="match status" value="1"/>
</dbReference>